<dbReference type="InterPro" id="IPR047655">
    <property type="entry name" value="Transpos_IS630-like"/>
</dbReference>
<proteinExistence type="predicted"/>
<feature type="domain" description="Transposase Synechocystis PCC 6803" evidence="1">
    <location>
        <begin position="1"/>
        <end position="116"/>
    </location>
</feature>
<dbReference type="InterPro" id="IPR038717">
    <property type="entry name" value="Tc1-like_DDE_dom"/>
</dbReference>
<evidence type="ECO:0000313" key="3">
    <source>
        <dbReference type="EMBL" id="NYS48631.1"/>
    </source>
</evidence>
<evidence type="ECO:0000259" key="1">
    <source>
        <dbReference type="Pfam" id="PF01710"/>
    </source>
</evidence>
<dbReference type="InterPro" id="IPR009057">
    <property type="entry name" value="Homeodomain-like_sf"/>
</dbReference>
<dbReference type="NCBIfam" id="NF033545">
    <property type="entry name" value="transpos_IS630"/>
    <property type="match status" value="1"/>
</dbReference>
<sequence length="282" mass="32935">MAYSVDFRKKVLSYCENIGSISEAATVFQISRNTIYQWIKLQEKTGELHHQVKGTTPRKVDRDKLKSYLEIHPDAYLTEIAAEFECHPTAIHYALKAMGYTRKKREPTYYEQDPEKVAQFLKELDNLRDMVPVYIDETGFETYFYREYGRSLKGQLIEGKISGRRFQRISLVAGQVDGELVAPMTYEDTMTSDFFEAWFQQFLLASLDSPSVIILDNARFHRMSRLKVLCEEQGHKLLPLPPYSPEYNPIENTWAHMKKHLRKVLPDYDNFLEALLSCSCFK</sequence>
<dbReference type="RefSeq" id="WP_179923351.1">
    <property type="nucleotide sequence ID" value="NZ_CP128228.1"/>
</dbReference>
<name>A0A7Z0LC12_9STRE</name>
<comment type="caution">
    <text evidence="3">The sequence shown here is derived from an EMBL/GenBank/DDBJ whole genome shotgun (WGS) entry which is preliminary data.</text>
</comment>
<reference evidence="3 4" key="1">
    <citation type="submission" date="2020-07" db="EMBL/GenBank/DDBJ databases">
        <title>MOT database genomes.</title>
        <authorList>
            <person name="Joseph S."/>
            <person name="Aduse-Opoku J."/>
            <person name="Hashim A."/>
            <person name="Wade W."/>
            <person name="Curtis M."/>
        </authorList>
    </citation>
    <scope>NUCLEOTIDE SEQUENCE [LARGE SCALE GENOMIC DNA]</scope>
    <source>
        <strain evidence="3 4">CCW311</strain>
    </source>
</reference>
<evidence type="ECO:0000259" key="2">
    <source>
        <dbReference type="Pfam" id="PF13358"/>
    </source>
</evidence>
<dbReference type="SUPFAM" id="SSF46689">
    <property type="entry name" value="Homeodomain-like"/>
    <property type="match status" value="1"/>
</dbReference>
<keyword evidence="4" id="KW-1185">Reference proteome</keyword>
<dbReference type="InterPro" id="IPR012337">
    <property type="entry name" value="RNaseH-like_sf"/>
</dbReference>
<dbReference type="PANTHER" id="PTHR46564">
    <property type="entry name" value="TRANSPOSASE"/>
    <property type="match status" value="1"/>
</dbReference>
<dbReference type="InterPro" id="IPR036397">
    <property type="entry name" value="RNaseH_sf"/>
</dbReference>
<dbReference type="PANTHER" id="PTHR46564:SF1">
    <property type="entry name" value="TRANSPOSASE"/>
    <property type="match status" value="1"/>
</dbReference>
<feature type="domain" description="Tc1-like transposase DDE" evidence="2">
    <location>
        <begin position="133"/>
        <end position="263"/>
    </location>
</feature>
<organism evidence="3 4">
    <name type="scientific">Streptococcus danieliae</name>
    <dbReference type="NCBI Taxonomy" id="747656"/>
    <lineage>
        <taxon>Bacteria</taxon>
        <taxon>Bacillati</taxon>
        <taxon>Bacillota</taxon>
        <taxon>Bacilli</taxon>
        <taxon>Lactobacillales</taxon>
        <taxon>Streptococcaceae</taxon>
        <taxon>Streptococcus</taxon>
    </lineage>
</organism>
<dbReference type="Pfam" id="PF13358">
    <property type="entry name" value="DDE_3"/>
    <property type="match status" value="1"/>
</dbReference>
<dbReference type="AlphaFoldDB" id="A0A7Z0LC12"/>
<dbReference type="Pfam" id="PF01710">
    <property type="entry name" value="HTH_Tnp_IS630"/>
    <property type="match status" value="1"/>
</dbReference>
<evidence type="ECO:0000313" key="4">
    <source>
        <dbReference type="Proteomes" id="UP000563349"/>
    </source>
</evidence>
<gene>
    <name evidence="3" type="ORF">HZY93_01365</name>
</gene>
<dbReference type="Gene3D" id="3.30.420.10">
    <property type="entry name" value="Ribonuclease H-like superfamily/Ribonuclease H"/>
    <property type="match status" value="1"/>
</dbReference>
<dbReference type="InterPro" id="IPR002622">
    <property type="entry name" value="Transposase_14"/>
</dbReference>
<dbReference type="EMBL" id="JACBYG010000010">
    <property type="protein sequence ID" value="NYS48631.1"/>
    <property type="molecule type" value="Genomic_DNA"/>
</dbReference>
<accession>A0A7Z0LC12</accession>
<dbReference type="GO" id="GO:0003676">
    <property type="term" value="F:nucleic acid binding"/>
    <property type="evidence" value="ECO:0007669"/>
    <property type="project" value="InterPro"/>
</dbReference>
<dbReference type="SUPFAM" id="SSF53098">
    <property type="entry name" value="Ribonuclease H-like"/>
    <property type="match status" value="1"/>
</dbReference>
<dbReference type="Proteomes" id="UP000563349">
    <property type="component" value="Unassembled WGS sequence"/>
</dbReference>
<protein>
    <submittedName>
        <fullName evidence="3">IS630 family transposase</fullName>
    </submittedName>
</protein>